<dbReference type="GO" id="GO:0009898">
    <property type="term" value="C:cytoplasmic side of plasma membrane"/>
    <property type="evidence" value="ECO:0007669"/>
    <property type="project" value="TreeGrafter"/>
</dbReference>
<dbReference type="InterPro" id="IPR027417">
    <property type="entry name" value="P-loop_NTPase"/>
</dbReference>
<feature type="region of interest" description="Disordered" evidence="1">
    <location>
        <begin position="408"/>
        <end position="433"/>
    </location>
</feature>
<dbReference type="AlphaFoldDB" id="L8TIV8"/>
<sequence length="433" mass="43889">MSRHQLTPSHADPGSAGGSARSSGEVAAGGAGTGTGPGNDAAGAWLPAGADEVLLVTSSTLLRSEVERIVAAAGAHLRVVADAAESGRYWEGAGAVLVGSDIRELPPRRRAPAVLVGLDGEGDSLWHLAAALGAERVAVLPDAAAWLADHLSRSRSPAPGGLVLGVTGGCGGAGATTAAVWIAQAAAGLGVRVLLVDGDPWGGGVELALAAEEHPGLRWPDLSDARGSIDPVQLSDSLPVAGGFSFLSWPASRDQPVPVAASTTVGVLDAARRGYELVVVDIGRRTEPLQAFTWDCDRILVVVPAQLKAAVAAARLLQEFPPVEAALLVRGKPGSALDGPLLADAIGLPVQGRVRNCAGWPPPSKRAGSLTWANGAASGTSPHPSWTHWVMTCLWRNSYEAAPRAAGARPAGAWPGRARTGPGRISGSPAGRG</sequence>
<accession>L8TIV8</accession>
<dbReference type="PANTHER" id="PTHR43384:SF11">
    <property type="entry name" value="SEPTUM SITE DETERMINING PROTEIN"/>
    <property type="match status" value="1"/>
</dbReference>
<dbReference type="RefSeq" id="WP_009359637.1">
    <property type="nucleotide sequence ID" value="NZ_AOFD01000097.1"/>
</dbReference>
<feature type="domain" description="Rv3660c-like CheY-like N-terminal" evidence="2">
    <location>
        <begin position="56"/>
        <end position="158"/>
    </location>
</feature>
<organism evidence="3 4">
    <name type="scientific">Arthrobacter nitrophenolicus</name>
    <dbReference type="NCBI Taxonomy" id="683150"/>
    <lineage>
        <taxon>Bacteria</taxon>
        <taxon>Bacillati</taxon>
        <taxon>Actinomycetota</taxon>
        <taxon>Actinomycetes</taxon>
        <taxon>Micrococcales</taxon>
        <taxon>Micrococcaceae</taxon>
        <taxon>Arthrobacter</taxon>
    </lineage>
</organism>
<feature type="non-terminal residue" evidence="3">
    <location>
        <position position="433"/>
    </location>
</feature>
<gene>
    <name evidence="3" type="ORF">G205_23067</name>
</gene>
<evidence type="ECO:0000256" key="1">
    <source>
        <dbReference type="SAM" id="MobiDB-lite"/>
    </source>
</evidence>
<dbReference type="InterPro" id="IPR050625">
    <property type="entry name" value="ParA/MinD_ATPase"/>
</dbReference>
<comment type="caution">
    <text evidence="3">The sequence shown here is derived from an EMBL/GenBank/DDBJ whole genome shotgun (WGS) entry which is preliminary data.</text>
</comment>
<reference evidence="4" key="1">
    <citation type="journal article" date="2013" name="Genome Announc.">
        <title>Draft Genome Sequence of the 2-Chloro-4-Nitrophenol-Degrading Bacterium Arthrobacter sp. Strain SJCon.</title>
        <authorList>
            <person name="Vikram S."/>
            <person name="Kumar S."/>
            <person name="Vaidya B."/>
            <person name="Pinnaka A.K."/>
            <person name="Raghava G.P."/>
        </authorList>
    </citation>
    <scope>NUCLEOTIDE SEQUENCE [LARGE SCALE GENOMIC DNA]</scope>
    <source>
        <strain evidence="4">SJCon</strain>
    </source>
</reference>
<dbReference type="Pfam" id="PF26563">
    <property type="entry name" value="Rv3660c_N"/>
    <property type="match status" value="1"/>
</dbReference>
<evidence type="ECO:0000313" key="3">
    <source>
        <dbReference type="EMBL" id="ELT42657.1"/>
    </source>
</evidence>
<dbReference type="GO" id="GO:0016887">
    <property type="term" value="F:ATP hydrolysis activity"/>
    <property type="evidence" value="ECO:0007669"/>
    <property type="project" value="TreeGrafter"/>
</dbReference>
<feature type="region of interest" description="Disordered" evidence="1">
    <location>
        <begin position="1"/>
        <end position="35"/>
    </location>
</feature>
<evidence type="ECO:0000259" key="2">
    <source>
        <dbReference type="Pfam" id="PF26563"/>
    </source>
</evidence>
<dbReference type="SUPFAM" id="SSF52540">
    <property type="entry name" value="P-loop containing nucleoside triphosphate hydrolases"/>
    <property type="match status" value="1"/>
</dbReference>
<name>L8TIV8_9MICC</name>
<proteinExistence type="predicted"/>
<evidence type="ECO:0000313" key="4">
    <source>
        <dbReference type="Proteomes" id="UP000011189"/>
    </source>
</evidence>
<feature type="compositionally biased region" description="Low complexity" evidence="1">
    <location>
        <begin position="11"/>
        <end position="26"/>
    </location>
</feature>
<keyword evidence="4" id="KW-1185">Reference proteome</keyword>
<dbReference type="InterPro" id="IPR022521">
    <property type="entry name" value="Rv3660c"/>
</dbReference>
<dbReference type="InterPro" id="IPR059050">
    <property type="entry name" value="Rv3660c_N"/>
</dbReference>
<dbReference type="PANTHER" id="PTHR43384">
    <property type="entry name" value="SEPTUM SITE-DETERMINING PROTEIN MIND HOMOLOG, CHLOROPLASTIC-RELATED"/>
    <property type="match status" value="1"/>
</dbReference>
<dbReference type="GO" id="GO:0005829">
    <property type="term" value="C:cytosol"/>
    <property type="evidence" value="ECO:0007669"/>
    <property type="project" value="TreeGrafter"/>
</dbReference>
<feature type="compositionally biased region" description="Low complexity" evidence="1">
    <location>
        <begin position="408"/>
        <end position="423"/>
    </location>
</feature>
<protein>
    <recommendedName>
        <fullName evidence="2">Rv3660c-like CheY-like N-terminal domain-containing protein</fullName>
    </recommendedName>
</protein>
<dbReference type="NCBIfam" id="TIGR03815">
    <property type="entry name" value="CpaE_hom_Actino"/>
    <property type="match status" value="1"/>
</dbReference>
<feature type="region of interest" description="Disordered" evidence="1">
    <location>
        <begin position="360"/>
        <end position="382"/>
    </location>
</feature>
<dbReference type="Gene3D" id="3.40.50.300">
    <property type="entry name" value="P-loop containing nucleotide triphosphate hydrolases"/>
    <property type="match status" value="1"/>
</dbReference>
<dbReference type="GO" id="GO:0005524">
    <property type="term" value="F:ATP binding"/>
    <property type="evidence" value="ECO:0007669"/>
    <property type="project" value="TreeGrafter"/>
</dbReference>
<dbReference type="GO" id="GO:0051782">
    <property type="term" value="P:negative regulation of cell division"/>
    <property type="evidence" value="ECO:0007669"/>
    <property type="project" value="TreeGrafter"/>
</dbReference>
<dbReference type="Proteomes" id="UP000011189">
    <property type="component" value="Unassembled WGS sequence"/>
</dbReference>
<dbReference type="EMBL" id="AOFD01000097">
    <property type="protein sequence ID" value="ELT42657.1"/>
    <property type="molecule type" value="Genomic_DNA"/>
</dbReference>